<dbReference type="Proteomes" id="UP001240697">
    <property type="component" value="Chromosome"/>
</dbReference>
<organism evidence="2 3">
    <name type="scientific">Comamonas resistens</name>
    <dbReference type="NCBI Taxonomy" id="3046670"/>
    <lineage>
        <taxon>Bacteria</taxon>
        <taxon>Pseudomonadati</taxon>
        <taxon>Pseudomonadota</taxon>
        <taxon>Betaproteobacteria</taxon>
        <taxon>Burkholderiales</taxon>
        <taxon>Comamonadaceae</taxon>
        <taxon>Comamonas</taxon>
    </lineage>
</organism>
<proteinExistence type="predicted"/>
<accession>A0ABY8SXK7</accession>
<keyword evidence="3" id="KW-1185">Reference proteome</keyword>
<name>A0ABY8SXK7_9BURK</name>
<gene>
    <name evidence="2" type="ORF">QMY55_08520</name>
</gene>
<dbReference type="EMBL" id="CP125947">
    <property type="protein sequence ID" value="WHS67145.1"/>
    <property type="molecule type" value="Genomic_DNA"/>
</dbReference>
<dbReference type="SMART" id="SM01040">
    <property type="entry name" value="Bro-N"/>
    <property type="match status" value="1"/>
</dbReference>
<dbReference type="InterPro" id="IPR003497">
    <property type="entry name" value="BRO_N_domain"/>
</dbReference>
<dbReference type="RefSeq" id="WP_283488192.1">
    <property type="nucleotide sequence ID" value="NZ_CP125947.1"/>
</dbReference>
<dbReference type="Pfam" id="PF10549">
    <property type="entry name" value="ORF11CD3"/>
    <property type="match status" value="1"/>
</dbReference>
<evidence type="ECO:0000313" key="2">
    <source>
        <dbReference type="EMBL" id="WHS67145.1"/>
    </source>
</evidence>
<dbReference type="InterPro" id="IPR018877">
    <property type="entry name" value="Phage_P22_Orf201_C"/>
</dbReference>
<protein>
    <recommendedName>
        <fullName evidence="1">Bro-N domain-containing protein</fullName>
    </recommendedName>
</protein>
<evidence type="ECO:0000259" key="1">
    <source>
        <dbReference type="SMART" id="SM01040"/>
    </source>
</evidence>
<evidence type="ECO:0000313" key="3">
    <source>
        <dbReference type="Proteomes" id="UP001240697"/>
    </source>
</evidence>
<reference evidence="2 3" key="1">
    <citation type="submission" date="2023-05" db="EMBL/GenBank/DDBJ databases">
        <authorList>
            <person name="Yin Y."/>
            <person name="Lu Z."/>
        </authorList>
    </citation>
    <scope>NUCLEOTIDE SEQUENCE [LARGE SCALE GENOMIC DNA]</scope>
    <source>
        <strain evidence="2 3">ZM22</strain>
    </source>
</reference>
<feature type="domain" description="Bro-N" evidence="1">
    <location>
        <begin position="10"/>
        <end position="112"/>
    </location>
</feature>
<sequence length="172" mass="19662">MNKLTFNGFEFNVIEHSGMQYLTLPEIAAVLYEKEGGAQTDTPLVESRVRKLYQRHADEFRKDMTALIRMQTAGGMQEVRVFSLRGCHLLGMFARTTVAKQFRSWALDVLDAQLNEGKGWQQEFNKAWMEYTSEKAVASLCGKGLRRWRDKSKPLMNRVTSAADKAQILLPL</sequence>